<evidence type="ECO:0000256" key="1">
    <source>
        <dbReference type="ARBA" id="ARBA00004123"/>
    </source>
</evidence>
<dbReference type="Pfam" id="PF13297">
    <property type="entry name" value="SDE2_2C"/>
    <property type="match status" value="1"/>
</dbReference>
<proteinExistence type="inferred from homology"/>
<keyword evidence="4" id="KW-0963">Cytoplasm</keyword>
<evidence type="ECO:0000256" key="5">
    <source>
        <dbReference type="ARBA" id="ARBA00022664"/>
    </source>
</evidence>
<feature type="compositionally biased region" description="Basic and acidic residues" evidence="9">
    <location>
        <begin position="14"/>
        <end position="25"/>
    </location>
</feature>
<reference evidence="12" key="2">
    <citation type="submission" date="2022-06" db="UniProtKB">
        <authorList>
            <consortium name="EnsemblMetazoa"/>
        </authorList>
    </citation>
    <scope>IDENTIFICATION</scope>
    <source>
        <strain evidence="12">DF5081</strain>
    </source>
</reference>
<dbReference type="InterPro" id="IPR053822">
    <property type="entry name" value="SDE2-like_dom"/>
</dbReference>
<feature type="compositionally biased region" description="Acidic residues" evidence="9">
    <location>
        <begin position="294"/>
        <end position="310"/>
    </location>
</feature>
<feature type="compositionally biased region" description="Acidic residues" evidence="9">
    <location>
        <begin position="388"/>
        <end position="400"/>
    </location>
</feature>
<evidence type="ECO:0000256" key="3">
    <source>
        <dbReference type="ARBA" id="ARBA00008726"/>
    </source>
</evidence>
<evidence type="ECO:0000259" key="10">
    <source>
        <dbReference type="Pfam" id="PF13297"/>
    </source>
</evidence>
<protein>
    <submittedName>
        <fullName evidence="12">Replication stress response regulator SDE2</fullName>
    </submittedName>
</protein>
<dbReference type="InterPro" id="IPR051421">
    <property type="entry name" value="RNA_Proc_DNA_Dmg_Regulator"/>
</dbReference>
<feature type="region of interest" description="Disordered" evidence="9">
    <location>
        <begin position="280"/>
        <end position="421"/>
    </location>
</feature>
<dbReference type="GO" id="GO:0008380">
    <property type="term" value="P:RNA splicing"/>
    <property type="evidence" value="ECO:0007669"/>
    <property type="project" value="UniProtKB-KW"/>
</dbReference>
<feature type="domain" description="SDE2/SF3A3 SAP" evidence="10">
    <location>
        <begin position="424"/>
        <end position="488"/>
    </location>
</feature>
<sequence>MLMCDQEISVPESRVGRRNDRKRDAQQANLPERSPSLRSEPRHPRSHPYLPARNSNSHRPRKMVRPSSVASMSGRSLAPSDSSDIGDHFEVDEEMESMSLDSPLPVEQAPARPFPDKPYYWMNDYKTLEFIRTQFSADAFYVMHNGKIVHNFDAFVDEFMGQGLVKYSFHLRVRGGKGGFGSLLRSFRVNKSTNKLMMRDLNGRRMASVDEEAKLKRYLEKQARKEQELKEKRKAKLAKLTAGPAKHQFEDQEYLSRREEIIEKTEDACEAGFALAKQLREKRRLSKKKSREESDSDSDSDADGNEDGADLTDLFNERGGRKRKIDAPTVGESDNKRNEQDDEDSENDSENEPDPEELEAIRQYFEEKNKLEVEKNGECSSSDSAVVEQEEVKEETEPETEPAKRPRLDSASNIDDIPKIDEKTPCEYLPIDLADFQSAQDLELLGLEHLKSALNDRGLKCGGSLSERAARLWSVNGKTPREYPKNILTPEMKKKMFEEEEAERKAAKKAKRAMKSS</sequence>
<evidence type="ECO:0000313" key="12">
    <source>
        <dbReference type="EnsemblMetazoa" id="CJA10419.1"/>
    </source>
</evidence>
<evidence type="ECO:0000256" key="9">
    <source>
        <dbReference type="SAM" id="MobiDB-lite"/>
    </source>
</evidence>
<feature type="domain" description="SDE2-like" evidence="11">
    <location>
        <begin position="175"/>
        <end position="270"/>
    </location>
</feature>
<dbReference type="AlphaFoldDB" id="A0A8R1DSP8"/>
<accession>A0A8R1DSP8</accession>
<comment type="subcellular location">
    <subcellularLocation>
        <location evidence="2">Cytoplasm</location>
    </subcellularLocation>
    <subcellularLocation>
        <location evidence="1">Nucleus</location>
    </subcellularLocation>
</comment>
<dbReference type="PANTHER" id="PTHR12786">
    <property type="entry name" value="SPLICING FACTOR SF3A-RELATED"/>
    <property type="match status" value="1"/>
</dbReference>
<evidence type="ECO:0000256" key="4">
    <source>
        <dbReference type="ARBA" id="ARBA00022490"/>
    </source>
</evidence>
<evidence type="ECO:0000256" key="7">
    <source>
        <dbReference type="ARBA" id="ARBA00023242"/>
    </source>
</evidence>
<keyword evidence="8" id="KW-0131">Cell cycle</keyword>
<feature type="compositionally biased region" description="Basic residues" evidence="9">
    <location>
        <begin position="280"/>
        <end position="289"/>
    </location>
</feature>
<evidence type="ECO:0000259" key="11">
    <source>
        <dbReference type="Pfam" id="PF22782"/>
    </source>
</evidence>
<dbReference type="InterPro" id="IPR025086">
    <property type="entry name" value="SDE2/SF3A3_SAP"/>
</dbReference>
<dbReference type="OMA" id="YWMNDYK"/>
<keyword evidence="6" id="KW-0508">mRNA splicing</keyword>
<dbReference type="EnsemblMetazoa" id="CJA10419.1">
    <property type="protein sequence ID" value="CJA10419.1"/>
    <property type="gene ID" value="WBGene00129623"/>
</dbReference>
<evidence type="ECO:0000256" key="2">
    <source>
        <dbReference type="ARBA" id="ARBA00004496"/>
    </source>
</evidence>
<dbReference type="GO" id="GO:0006397">
    <property type="term" value="P:mRNA processing"/>
    <property type="evidence" value="ECO:0007669"/>
    <property type="project" value="UniProtKB-KW"/>
</dbReference>
<feature type="compositionally biased region" description="Acidic residues" evidence="9">
    <location>
        <begin position="340"/>
        <end position="358"/>
    </location>
</feature>
<dbReference type="Pfam" id="PF22782">
    <property type="entry name" value="SDE2"/>
    <property type="match status" value="1"/>
</dbReference>
<evidence type="ECO:0000256" key="6">
    <source>
        <dbReference type="ARBA" id="ARBA00023187"/>
    </source>
</evidence>
<reference evidence="13" key="1">
    <citation type="submission" date="2010-08" db="EMBL/GenBank/DDBJ databases">
        <authorList>
            <consortium name="Caenorhabditis japonica Sequencing Consortium"/>
            <person name="Wilson R.K."/>
        </authorList>
    </citation>
    <scope>NUCLEOTIDE SEQUENCE [LARGE SCALE GENOMIC DNA]</scope>
    <source>
        <strain evidence="13">DF5081</strain>
    </source>
</reference>
<dbReference type="GO" id="GO:0005737">
    <property type="term" value="C:cytoplasm"/>
    <property type="evidence" value="ECO:0007669"/>
    <property type="project" value="UniProtKB-SubCell"/>
</dbReference>
<dbReference type="Proteomes" id="UP000005237">
    <property type="component" value="Unassembled WGS sequence"/>
</dbReference>
<keyword evidence="5" id="KW-0507">mRNA processing</keyword>
<evidence type="ECO:0000313" key="13">
    <source>
        <dbReference type="Proteomes" id="UP000005237"/>
    </source>
</evidence>
<keyword evidence="7" id="KW-0539">Nucleus</keyword>
<comment type="similarity">
    <text evidence="3">Belongs to the SDE2 family.</text>
</comment>
<feature type="region of interest" description="Disordered" evidence="9">
    <location>
        <begin position="1"/>
        <end position="87"/>
    </location>
</feature>
<feature type="compositionally biased region" description="Basic and acidic residues" evidence="9">
    <location>
        <begin position="364"/>
        <end position="377"/>
    </location>
</feature>
<name>A0A8R1DSP8_CAEJA</name>
<dbReference type="PANTHER" id="PTHR12786:SF1">
    <property type="entry name" value="SPLICING REGULATOR SDE2"/>
    <property type="match status" value="1"/>
</dbReference>
<keyword evidence="13" id="KW-1185">Reference proteome</keyword>
<feature type="compositionally biased region" description="Polar residues" evidence="9">
    <location>
        <begin position="68"/>
        <end position="83"/>
    </location>
</feature>
<organism evidence="12 13">
    <name type="scientific">Caenorhabditis japonica</name>
    <dbReference type="NCBI Taxonomy" id="281687"/>
    <lineage>
        <taxon>Eukaryota</taxon>
        <taxon>Metazoa</taxon>
        <taxon>Ecdysozoa</taxon>
        <taxon>Nematoda</taxon>
        <taxon>Chromadorea</taxon>
        <taxon>Rhabditida</taxon>
        <taxon>Rhabditina</taxon>
        <taxon>Rhabditomorpha</taxon>
        <taxon>Rhabditoidea</taxon>
        <taxon>Rhabditidae</taxon>
        <taxon>Peloderinae</taxon>
        <taxon>Caenorhabditis</taxon>
    </lineage>
</organism>
<evidence type="ECO:0000256" key="8">
    <source>
        <dbReference type="ARBA" id="ARBA00023306"/>
    </source>
</evidence>
<dbReference type="GO" id="GO:0005634">
    <property type="term" value="C:nucleus"/>
    <property type="evidence" value="ECO:0007669"/>
    <property type="project" value="UniProtKB-SubCell"/>
</dbReference>